<dbReference type="NCBIfam" id="TIGR01549">
    <property type="entry name" value="HAD-SF-IA-v1"/>
    <property type="match status" value="1"/>
</dbReference>
<dbReference type="AlphaFoldDB" id="A0A1T5HXZ5"/>
<reference evidence="1 2" key="1">
    <citation type="submission" date="2017-02" db="EMBL/GenBank/DDBJ databases">
        <authorList>
            <person name="Peterson S.W."/>
        </authorList>
    </citation>
    <scope>NUCLEOTIDE SEQUENCE [LARGE SCALE GENOMIC DNA]</scope>
    <source>
        <strain evidence="2">type strain: NCCB 100098</strain>
    </source>
</reference>
<dbReference type="InterPro" id="IPR006439">
    <property type="entry name" value="HAD-SF_hydro_IA"/>
</dbReference>
<dbReference type="OrthoDB" id="5623813at2"/>
<dbReference type="PANTHER" id="PTHR43885:SF1">
    <property type="entry name" value="SUPERFAMILY HYDROLASE, PUTATIVE (AFU_ORTHOLOGUE AFUA_4G13290)-RELATED"/>
    <property type="match status" value="1"/>
</dbReference>
<gene>
    <name evidence="1" type="primary">gph_1</name>
    <name evidence="1" type="ORF">CZ809_01124</name>
</gene>
<dbReference type="SFLD" id="SFLDG01129">
    <property type="entry name" value="C1.5:_HAD__Beta-PGM__Phosphata"/>
    <property type="match status" value="1"/>
</dbReference>
<dbReference type="SFLD" id="SFLDS00003">
    <property type="entry name" value="Haloacid_Dehalogenase"/>
    <property type="match status" value="1"/>
</dbReference>
<evidence type="ECO:0000313" key="2">
    <source>
        <dbReference type="Proteomes" id="UP000189966"/>
    </source>
</evidence>
<dbReference type="InterPro" id="IPR036412">
    <property type="entry name" value="HAD-like_sf"/>
</dbReference>
<dbReference type="InterPro" id="IPR023214">
    <property type="entry name" value="HAD_sf"/>
</dbReference>
<name>A0A1T5HXZ5_9GAMM</name>
<dbReference type="PANTHER" id="PTHR43885">
    <property type="entry name" value="HALOACID DEHALOGENASE-LIKE HYDROLASE"/>
    <property type="match status" value="1"/>
</dbReference>
<dbReference type="SUPFAM" id="SSF56784">
    <property type="entry name" value="HAD-like"/>
    <property type="match status" value="1"/>
</dbReference>
<dbReference type="EC" id="3.1.3.18" evidence="1"/>
<dbReference type="Gene3D" id="1.10.260.80">
    <property type="match status" value="1"/>
</dbReference>
<proteinExistence type="predicted"/>
<evidence type="ECO:0000313" key="1">
    <source>
        <dbReference type="EMBL" id="SKC31622.1"/>
    </source>
</evidence>
<dbReference type="InterPro" id="IPR041492">
    <property type="entry name" value="HAD_2"/>
</dbReference>
<protein>
    <submittedName>
        <fullName evidence="1">Phosphoglycolate phosphatase</fullName>
        <ecNumber evidence="1">3.1.3.18</ecNumber>
    </submittedName>
</protein>
<dbReference type="Proteomes" id="UP000189966">
    <property type="component" value="Unassembled WGS sequence"/>
</dbReference>
<dbReference type="RefSeq" id="WP_080156387.1">
    <property type="nucleotide sequence ID" value="NZ_CP175535.1"/>
</dbReference>
<accession>A0A1T5HXZ5</accession>
<dbReference type="Gene3D" id="3.40.50.1000">
    <property type="entry name" value="HAD superfamily/HAD-like"/>
    <property type="match status" value="1"/>
</dbReference>
<organism evidence="1 2">
    <name type="scientific">Photobacterium piscicola</name>
    <dbReference type="NCBI Taxonomy" id="1378299"/>
    <lineage>
        <taxon>Bacteria</taxon>
        <taxon>Pseudomonadati</taxon>
        <taxon>Pseudomonadota</taxon>
        <taxon>Gammaproteobacteria</taxon>
        <taxon>Vibrionales</taxon>
        <taxon>Vibrionaceae</taxon>
        <taxon>Photobacterium</taxon>
    </lineage>
</organism>
<keyword evidence="1" id="KW-0378">Hydrolase</keyword>
<dbReference type="GO" id="GO:0008967">
    <property type="term" value="F:phosphoglycolate phosphatase activity"/>
    <property type="evidence" value="ECO:0007669"/>
    <property type="project" value="UniProtKB-EC"/>
</dbReference>
<dbReference type="EMBL" id="FUZI01000001">
    <property type="protein sequence ID" value="SKC31622.1"/>
    <property type="molecule type" value="Genomic_DNA"/>
</dbReference>
<sequence>MYTPIPYNMISGVIFDLDNTLVSSALDFDWLRQQLCCAADIDLLQYIADIPDATHRKQLEDKVIEHEIIDARQSSIMPGCHALLSYLRQQNIPTAVVTRNCIQAAKLKIEHHQLQFDRIVSREDFPPKPAPDALLDITQQWQLAPQNILYVGDYIYDLQAAFRANMPSCLVTNGDDLPFTDQASIVVQRLDSLTEILREQACMLQREHVRVVTNVQSGN</sequence>
<dbReference type="Pfam" id="PF13419">
    <property type="entry name" value="HAD_2"/>
    <property type="match status" value="1"/>
</dbReference>
<dbReference type="NCBIfam" id="TIGR01509">
    <property type="entry name" value="HAD-SF-IA-v3"/>
    <property type="match status" value="1"/>
</dbReference>